<name>A0A1N7Q5B5_9RHOB</name>
<evidence type="ECO:0000313" key="5">
    <source>
        <dbReference type="Proteomes" id="UP000186684"/>
    </source>
</evidence>
<dbReference type="PANTHER" id="PTHR23028">
    <property type="entry name" value="ACETYLTRANSFERASE"/>
    <property type="match status" value="1"/>
</dbReference>
<evidence type="ECO:0000313" key="4">
    <source>
        <dbReference type="EMBL" id="SIT18062.1"/>
    </source>
</evidence>
<dbReference type="GO" id="GO:0016747">
    <property type="term" value="F:acyltransferase activity, transferring groups other than amino-acyl groups"/>
    <property type="evidence" value="ECO:0007669"/>
    <property type="project" value="InterPro"/>
</dbReference>
<keyword evidence="4" id="KW-0378">Hydrolase</keyword>
<dbReference type="InterPro" id="IPR043968">
    <property type="entry name" value="SGNH"/>
</dbReference>
<feature type="transmembrane region" description="Helical" evidence="1">
    <location>
        <begin position="315"/>
        <end position="333"/>
    </location>
</feature>
<keyword evidence="1" id="KW-1133">Transmembrane helix</keyword>
<keyword evidence="1" id="KW-0472">Membrane</keyword>
<accession>A0A1N7Q5B5</accession>
<dbReference type="GO" id="GO:0009103">
    <property type="term" value="P:lipopolysaccharide biosynthetic process"/>
    <property type="evidence" value="ECO:0007669"/>
    <property type="project" value="TreeGrafter"/>
</dbReference>
<feature type="transmembrane region" description="Helical" evidence="1">
    <location>
        <begin position="38"/>
        <end position="59"/>
    </location>
</feature>
<keyword evidence="4" id="KW-0808">Transferase</keyword>
<dbReference type="Proteomes" id="UP000186684">
    <property type="component" value="Unassembled WGS sequence"/>
</dbReference>
<feature type="domain" description="SGNH" evidence="3">
    <location>
        <begin position="396"/>
        <end position="654"/>
    </location>
</feature>
<dbReference type="GO" id="GO:0016787">
    <property type="term" value="F:hydrolase activity"/>
    <property type="evidence" value="ECO:0007669"/>
    <property type="project" value="UniProtKB-KW"/>
</dbReference>
<dbReference type="AlphaFoldDB" id="A0A1N7Q5B5"/>
<dbReference type="EMBL" id="FTOQ01000028">
    <property type="protein sequence ID" value="SIT18062.1"/>
    <property type="molecule type" value="Genomic_DNA"/>
</dbReference>
<dbReference type="InterPro" id="IPR050879">
    <property type="entry name" value="Acyltransferase_3"/>
</dbReference>
<organism evidence="4 5">
    <name type="scientific">Roseivivax lentus</name>
    <dbReference type="NCBI Taxonomy" id="633194"/>
    <lineage>
        <taxon>Bacteria</taxon>
        <taxon>Pseudomonadati</taxon>
        <taxon>Pseudomonadota</taxon>
        <taxon>Alphaproteobacteria</taxon>
        <taxon>Rhodobacterales</taxon>
        <taxon>Roseobacteraceae</taxon>
        <taxon>Roseivivax</taxon>
    </lineage>
</organism>
<dbReference type="Pfam" id="PF01757">
    <property type="entry name" value="Acyl_transf_3"/>
    <property type="match status" value="1"/>
</dbReference>
<evidence type="ECO:0000259" key="2">
    <source>
        <dbReference type="Pfam" id="PF01757"/>
    </source>
</evidence>
<feature type="transmembrane region" description="Helical" evidence="1">
    <location>
        <begin position="168"/>
        <end position="188"/>
    </location>
</feature>
<dbReference type="RefSeq" id="WP_076451320.1">
    <property type="nucleotide sequence ID" value="NZ_FTOQ01000028.1"/>
</dbReference>
<gene>
    <name evidence="4" type="ORF">SAMN05421759_12823</name>
</gene>
<dbReference type="Pfam" id="PF19040">
    <property type="entry name" value="SGNH"/>
    <property type="match status" value="1"/>
</dbReference>
<dbReference type="OrthoDB" id="9796461at2"/>
<dbReference type="STRING" id="633194.SAMN05421759_12823"/>
<keyword evidence="5" id="KW-1185">Reference proteome</keyword>
<dbReference type="GO" id="GO:0016020">
    <property type="term" value="C:membrane"/>
    <property type="evidence" value="ECO:0007669"/>
    <property type="project" value="TreeGrafter"/>
</dbReference>
<feature type="transmembrane region" description="Helical" evidence="1">
    <location>
        <begin position="250"/>
        <end position="268"/>
    </location>
</feature>
<sequence length="660" mass="70035">MSGLATPHLPYRADIDGLRAIAVGSVVLYHFGVALPGGFTGVDVFFVISGYLIGGLLWAERAQTGRVRLGAFWLRRFRRLAPAFFAMALVTSLVAWALLLPFELREYGKALIAASLYLANVLFYRQAGYFDAASEDKPLLHTWSLSVEEQFYLCLPLLVLALARHPRGLVWTLAAIWAASLAACLWVTPQNAQATFYLFPFRAWELLSGVLLAIWMRGRPGPGPAWAGWGGLLLIGVGFVTISAQKAFPGAWALIPVLGTMGVLWAGAGPGVGAVLRHPLAVFVGRISYSLYLWHWPVLTLSLQLRGAYAGWGEAALWMGLSVLLAWASWAAIEQPVRRGRLGSPRALLGFVITASAAALAFGTAAYLKDGLPGRFGPEARLHIAASGDFLQDFSRCTTPGDGPFAGLEICSLGPDGPPRVLVWGDSHLRAMHEGLRLAATDMPTLAIWRAGCPPLFGIAKSENSATPAEDAACAAANSRIAAAIAATPSLARVLLIGRWAYYTEGTGIGLDAGNRIAVAHPGSGTTGPDALARAVAETVPALRGGIGPVFVLAQPPEQPAYDSRLAAREAAHAGWPGAAPPVTRTSVPRDALGPRMAAARALWSGAEVTLLDPWPALCDAHTCFATRDGVGQYFDTNHLTNSAARRLAPLLAPVFEGLD</sequence>
<protein>
    <submittedName>
        <fullName evidence="4">Peptidoglycan/LPS O-acetylase OafA/YrhL, contains acyltransferase and SGNH-hydrolase domains</fullName>
    </submittedName>
</protein>
<evidence type="ECO:0000259" key="3">
    <source>
        <dbReference type="Pfam" id="PF19040"/>
    </source>
</evidence>
<dbReference type="PANTHER" id="PTHR23028:SF53">
    <property type="entry name" value="ACYL_TRANSF_3 DOMAIN-CONTAINING PROTEIN"/>
    <property type="match status" value="1"/>
</dbReference>
<keyword evidence="4" id="KW-0012">Acyltransferase</keyword>
<evidence type="ECO:0000256" key="1">
    <source>
        <dbReference type="SAM" id="Phobius"/>
    </source>
</evidence>
<feature type="transmembrane region" description="Helical" evidence="1">
    <location>
        <begin position="226"/>
        <end position="244"/>
    </location>
</feature>
<feature type="transmembrane region" description="Helical" evidence="1">
    <location>
        <begin position="345"/>
        <end position="368"/>
    </location>
</feature>
<reference evidence="5" key="1">
    <citation type="submission" date="2017-01" db="EMBL/GenBank/DDBJ databases">
        <authorList>
            <person name="Varghese N."/>
            <person name="Submissions S."/>
        </authorList>
    </citation>
    <scope>NUCLEOTIDE SEQUENCE [LARGE SCALE GENOMIC DNA]</scope>
    <source>
        <strain evidence="5">DSM 29430</strain>
    </source>
</reference>
<feature type="domain" description="Acyltransferase 3" evidence="2">
    <location>
        <begin position="13"/>
        <end position="328"/>
    </location>
</feature>
<feature type="transmembrane region" description="Helical" evidence="1">
    <location>
        <begin position="194"/>
        <end position="214"/>
    </location>
</feature>
<proteinExistence type="predicted"/>
<feature type="transmembrane region" description="Helical" evidence="1">
    <location>
        <begin position="80"/>
        <end position="101"/>
    </location>
</feature>
<keyword evidence="1" id="KW-0812">Transmembrane</keyword>
<dbReference type="InterPro" id="IPR002656">
    <property type="entry name" value="Acyl_transf_3_dom"/>
</dbReference>